<evidence type="ECO:0000313" key="13">
    <source>
        <dbReference type="Proteomes" id="UP000835052"/>
    </source>
</evidence>
<dbReference type="PROSITE" id="PS50011">
    <property type="entry name" value="PROTEIN_KINASE_DOM"/>
    <property type="match status" value="1"/>
</dbReference>
<comment type="caution">
    <text evidence="12">The sequence shown here is derived from an EMBL/GenBank/DDBJ whole genome shotgun (WGS) entry which is preliminary data.</text>
</comment>
<dbReference type="GO" id="GO:0005524">
    <property type="term" value="F:ATP binding"/>
    <property type="evidence" value="ECO:0007669"/>
    <property type="project" value="UniProtKB-UniRule"/>
</dbReference>
<dbReference type="InterPro" id="IPR017441">
    <property type="entry name" value="Protein_kinase_ATP_BS"/>
</dbReference>
<dbReference type="EC" id="2.7.10.2" evidence="9"/>
<dbReference type="InterPro" id="IPR011009">
    <property type="entry name" value="Kinase-like_dom_sf"/>
</dbReference>
<comment type="similarity">
    <text evidence="9">Belongs to the protein kinase superfamily. Tyr protein kinase family.</text>
</comment>
<dbReference type="InterPro" id="IPR008266">
    <property type="entry name" value="Tyr_kinase_AS"/>
</dbReference>
<keyword evidence="13" id="KW-1185">Reference proteome</keyword>
<dbReference type="InterPro" id="IPR000980">
    <property type="entry name" value="SH2"/>
</dbReference>
<evidence type="ECO:0000313" key="12">
    <source>
        <dbReference type="EMBL" id="CAD6196120.1"/>
    </source>
</evidence>
<dbReference type="InterPro" id="IPR001245">
    <property type="entry name" value="Ser-Thr/Tyr_kinase_cat_dom"/>
</dbReference>
<feature type="binding site" evidence="8">
    <location>
        <position position="168"/>
    </location>
    <ligand>
        <name>ATP</name>
        <dbReference type="ChEBI" id="CHEBI:30616"/>
    </ligand>
</feature>
<dbReference type="InterPro" id="IPR036860">
    <property type="entry name" value="SH2_dom_sf"/>
</dbReference>
<dbReference type="SMART" id="SM00219">
    <property type="entry name" value="TyrKc"/>
    <property type="match status" value="1"/>
</dbReference>
<evidence type="ECO:0000256" key="5">
    <source>
        <dbReference type="ARBA" id="ARBA00023137"/>
    </source>
</evidence>
<dbReference type="Pfam" id="PF00017">
    <property type="entry name" value="SH2"/>
    <property type="match status" value="1"/>
</dbReference>
<evidence type="ECO:0000256" key="9">
    <source>
        <dbReference type="RuleBase" id="RU362096"/>
    </source>
</evidence>
<dbReference type="SMART" id="SM00252">
    <property type="entry name" value="SH2"/>
    <property type="match status" value="1"/>
</dbReference>
<dbReference type="InterPro" id="IPR020635">
    <property type="entry name" value="Tyr_kinase_cat_dom"/>
</dbReference>
<accession>A0A8S1HHJ3</accession>
<feature type="domain" description="Protein kinase" evidence="11">
    <location>
        <begin position="136"/>
        <end position="399"/>
    </location>
</feature>
<name>A0A8S1HHJ3_9PELO</name>
<keyword evidence="2 8" id="KW-0547">Nucleotide-binding</keyword>
<dbReference type="AlphaFoldDB" id="A0A8S1HHJ3"/>
<evidence type="ECO:0000259" key="10">
    <source>
        <dbReference type="PROSITE" id="PS50001"/>
    </source>
</evidence>
<dbReference type="PANTHER" id="PTHR24418">
    <property type="entry name" value="TYROSINE-PROTEIN KINASE"/>
    <property type="match status" value="1"/>
</dbReference>
<keyword evidence="5 9" id="KW-0829">Tyrosine-protein kinase</keyword>
<dbReference type="SUPFAM" id="SSF56112">
    <property type="entry name" value="Protein kinase-like (PK-like)"/>
    <property type="match status" value="1"/>
</dbReference>
<evidence type="ECO:0000256" key="8">
    <source>
        <dbReference type="PROSITE-ProRule" id="PRU10141"/>
    </source>
</evidence>
<dbReference type="SUPFAM" id="SSF55550">
    <property type="entry name" value="SH2 domain"/>
    <property type="match status" value="1"/>
</dbReference>
<evidence type="ECO:0000256" key="3">
    <source>
        <dbReference type="ARBA" id="ARBA00022777"/>
    </source>
</evidence>
<keyword evidence="4 8" id="KW-0067">ATP-binding</keyword>
<dbReference type="InterPro" id="IPR000719">
    <property type="entry name" value="Prot_kinase_dom"/>
</dbReference>
<sequence length="440" mass="50531">MTIKKIMKIRDSETFGKANIKHEDFFHGFMPERQAVVYLNNIGDFLVRQAVKSNLDTYIITVCTESEKQPGKKALRHIPIVHSRRNRIYYTYKFGFSKASGLIDYHRRRKEPVDELGSVLLTPVSRAPWQFNHEHITRVKKLGDGAFGYVSLGTMQKGLFRKHKVAVKTIQGSVTMDENAKLYEEAMIMRCLDHVNVVNFYGIASNEEPIMIVLELAPGGSVEDAVKNGITNGKPVTLENRVYWCLGAGRGLKYLKSVKLLHRDVAARNVLIGRKNEAKISDFGLSLVGMEKKEHKLKKVPFRYLAPETLQAGVFNEKTDVWSFGVYIWEVFHNAQEPYSEIPDNLVKKYVLKDKRRLKNHVGDDYPPEMWTVTRKCFKTDPKLRPSIELIVNEIENYWDELNEGILTFKIGNFFSSTSEKRVISNCVLSDREKPPMPVK</sequence>
<dbReference type="GO" id="GO:0004715">
    <property type="term" value="F:non-membrane spanning protein tyrosine kinase activity"/>
    <property type="evidence" value="ECO:0007669"/>
    <property type="project" value="UniProtKB-EC"/>
</dbReference>
<organism evidence="12 13">
    <name type="scientific">Caenorhabditis auriculariae</name>
    <dbReference type="NCBI Taxonomy" id="2777116"/>
    <lineage>
        <taxon>Eukaryota</taxon>
        <taxon>Metazoa</taxon>
        <taxon>Ecdysozoa</taxon>
        <taxon>Nematoda</taxon>
        <taxon>Chromadorea</taxon>
        <taxon>Rhabditida</taxon>
        <taxon>Rhabditina</taxon>
        <taxon>Rhabditomorpha</taxon>
        <taxon>Rhabditoidea</taxon>
        <taxon>Rhabditidae</taxon>
        <taxon>Peloderinae</taxon>
        <taxon>Caenorhabditis</taxon>
    </lineage>
</organism>
<dbReference type="Pfam" id="PF07714">
    <property type="entry name" value="PK_Tyr_Ser-Thr"/>
    <property type="match status" value="1"/>
</dbReference>
<dbReference type="OrthoDB" id="546826at2759"/>
<proteinExistence type="inferred from homology"/>
<evidence type="ECO:0000259" key="11">
    <source>
        <dbReference type="PROSITE" id="PS50011"/>
    </source>
</evidence>
<reference evidence="12" key="1">
    <citation type="submission" date="2020-10" db="EMBL/GenBank/DDBJ databases">
        <authorList>
            <person name="Kikuchi T."/>
        </authorList>
    </citation>
    <scope>NUCLEOTIDE SEQUENCE</scope>
    <source>
        <strain evidence="12">NKZ352</strain>
    </source>
</reference>
<dbReference type="PROSITE" id="PS00107">
    <property type="entry name" value="PROTEIN_KINASE_ATP"/>
    <property type="match status" value="1"/>
</dbReference>
<comment type="catalytic activity">
    <reaction evidence="6 9">
        <text>L-tyrosyl-[protein] + ATP = O-phospho-L-tyrosyl-[protein] + ADP + H(+)</text>
        <dbReference type="Rhea" id="RHEA:10596"/>
        <dbReference type="Rhea" id="RHEA-COMP:10136"/>
        <dbReference type="Rhea" id="RHEA-COMP:20101"/>
        <dbReference type="ChEBI" id="CHEBI:15378"/>
        <dbReference type="ChEBI" id="CHEBI:30616"/>
        <dbReference type="ChEBI" id="CHEBI:46858"/>
        <dbReference type="ChEBI" id="CHEBI:61978"/>
        <dbReference type="ChEBI" id="CHEBI:456216"/>
        <dbReference type="EC" id="2.7.10.2"/>
    </reaction>
</comment>
<keyword evidence="1 9" id="KW-0808">Transferase</keyword>
<feature type="domain" description="SH2" evidence="10">
    <location>
        <begin position="25"/>
        <end position="124"/>
    </location>
</feature>
<dbReference type="PRINTS" id="PR00109">
    <property type="entry name" value="TYRKINASE"/>
</dbReference>
<dbReference type="PROSITE" id="PS00109">
    <property type="entry name" value="PROTEIN_KINASE_TYR"/>
    <property type="match status" value="1"/>
</dbReference>
<protein>
    <recommendedName>
        <fullName evidence="9">Tyrosine-protein kinase</fullName>
        <ecNumber evidence="9">2.7.10.2</ecNumber>
    </recommendedName>
</protein>
<dbReference type="CDD" id="cd00192">
    <property type="entry name" value="PTKc"/>
    <property type="match status" value="1"/>
</dbReference>
<dbReference type="Proteomes" id="UP000835052">
    <property type="component" value="Unassembled WGS sequence"/>
</dbReference>
<dbReference type="Gene3D" id="3.30.200.20">
    <property type="entry name" value="Phosphorylase Kinase, domain 1"/>
    <property type="match status" value="1"/>
</dbReference>
<gene>
    <name evidence="12" type="ORF">CAUJ_LOCUS12035</name>
</gene>
<dbReference type="PROSITE" id="PS50001">
    <property type="entry name" value="SH2"/>
    <property type="match status" value="1"/>
</dbReference>
<keyword evidence="3 9" id="KW-0418">Kinase</keyword>
<dbReference type="Gene3D" id="3.30.505.10">
    <property type="entry name" value="SH2 domain"/>
    <property type="match status" value="1"/>
</dbReference>
<dbReference type="Gene3D" id="1.10.510.10">
    <property type="entry name" value="Transferase(Phosphotransferase) domain 1"/>
    <property type="match status" value="1"/>
</dbReference>
<evidence type="ECO:0000256" key="7">
    <source>
        <dbReference type="PROSITE-ProRule" id="PRU00191"/>
    </source>
</evidence>
<evidence type="ECO:0000256" key="1">
    <source>
        <dbReference type="ARBA" id="ARBA00022679"/>
    </source>
</evidence>
<evidence type="ECO:0000256" key="4">
    <source>
        <dbReference type="ARBA" id="ARBA00022840"/>
    </source>
</evidence>
<evidence type="ECO:0000256" key="2">
    <source>
        <dbReference type="ARBA" id="ARBA00022741"/>
    </source>
</evidence>
<keyword evidence="7" id="KW-0727">SH2 domain</keyword>
<evidence type="ECO:0000256" key="6">
    <source>
        <dbReference type="ARBA" id="ARBA00051245"/>
    </source>
</evidence>
<dbReference type="EMBL" id="CAJGYM010000066">
    <property type="protein sequence ID" value="CAD6196120.1"/>
    <property type="molecule type" value="Genomic_DNA"/>
</dbReference>
<dbReference type="InterPro" id="IPR050198">
    <property type="entry name" value="Non-receptor_tyrosine_kinases"/>
</dbReference>